<dbReference type="Proteomes" id="UP000887116">
    <property type="component" value="Unassembled WGS sequence"/>
</dbReference>
<evidence type="ECO:0000313" key="1">
    <source>
        <dbReference type="EMBL" id="GFQ76749.1"/>
    </source>
</evidence>
<dbReference type="AlphaFoldDB" id="A0A8X6GZ80"/>
<reference evidence="1" key="1">
    <citation type="submission" date="2020-07" db="EMBL/GenBank/DDBJ databases">
        <title>Multicomponent nature underlies the extraordinary mechanical properties of spider dragline silk.</title>
        <authorList>
            <person name="Kono N."/>
            <person name="Nakamura H."/>
            <person name="Mori M."/>
            <person name="Yoshida Y."/>
            <person name="Ohtoshi R."/>
            <person name="Malay A.D."/>
            <person name="Moran D.A.P."/>
            <person name="Tomita M."/>
            <person name="Numata K."/>
            <person name="Arakawa K."/>
        </authorList>
    </citation>
    <scope>NUCLEOTIDE SEQUENCE</scope>
</reference>
<evidence type="ECO:0000313" key="2">
    <source>
        <dbReference type="Proteomes" id="UP000887116"/>
    </source>
</evidence>
<accession>A0A8X6GZ80</accession>
<gene>
    <name evidence="1" type="ORF">TNCT_407751</name>
</gene>
<comment type="caution">
    <text evidence="1">The sequence shown here is derived from an EMBL/GenBank/DDBJ whole genome shotgun (WGS) entry which is preliminary data.</text>
</comment>
<organism evidence="1 2">
    <name type="scientific">Trichonephila clavata</name>
    <name type="common">Joro spider</name>
    <name type="synonym">Nephila clavata</name>
    <dbReference type="NCBI Taxonomy" id="2740835"/>
    <lineage>
        <taxon>Eukaryota</taxon>
        <taxon>Metazoa</taxon>
        <taxon>Ecdysozoa</taxon>
        <taxon>Arthropoda</taxon>
        <taxon>Chelicerata</taxon>
        <taxon>Arachnida</taxon>
        <taxon>Araneae</taxon>
        <taxon>Araneomorphae</taxon>
        <taxon>Entelegynae</taxon>
        <taxon>Araneoidea</taxon>
        <taxon>Nephilidae</taxon>
        <taxon>Trichonephila</taxon>
    </lineage>
</organism>
<keyword evidence="2" id="KW-1185">Reference proteome</keyword>
<name>A0A8X6GZ80_TRICU</name>
<sequence length="122" mass="13766">MWVRIPRNAIPQGHHEAPATINILRGGGDEEFRCRNCESDDVLCTIFDVVGGTVAHFGASSRTMLFVVSRRPAQDRERKRSLQASRNNGWSALREVRGLKSTRKVLRMLRHTRIGPEGSNLE</sequence>
<protein>
    <submittedName>
        <fullName evidence="1">Uncharacterized protein</fullName>
    </submittedName>
</protein>
<dbReference type="OrthoDB" id="10510630at2759"/>
<dbReference type="EMBL" id="BMAO01021685">
    <property type="protein sequence ID" value="GFQ76749.1"/>
    <property type="molecule type" value="Genomic_DNA"/>
</dbReference>
<proteinExistence type="predicted"/>